<dbReference type="EMBL" id="PFNG01000203">
    <property type="protein sequence ID" value="PIZ36431.1"/>
    <property type="molecule type" value="Genomic_DNA"/>
</dbReference>
<protein>
    <submittedName>
        <fullName evidence="1">HEAT repeat domain-containing protein</fullName>
    </submittedName>
</protein>
<dbReference type="Gene3D" id="1.25.10.10">
    <property type="entry name" value="Leucine-rich Repeat Variant"/>
    <property type="match status" value="1"/>
</dbReference>
<proteinExistence type="predicted"/>
<dbReference type="InterPro" id="IPR016024">
    <property type="entry name" value="ARM-type_fold"/>
</dbReference>
<dbReference type="Proteomes" id="UP000230956">
    <property type="component" value="Unassembled WGS sequence"/>
</dbReference>
<sequence>YTNIITSFTQQGKQGLFIDYLKRIKDDPDFSDSLKRAIIEACGVRNVVAAGQTIRDYFITFSSVSDMKITCLRALGELGGDGILGVFKLGLNDEDWRVRAVAAKGASCCPQSLIIKDLRNALHDENYHVRINAALSIARFGDKGYKLLKRAANSGDRFVRDVSNYVLKELSYRA</sequence>
<name>A0A2M7T6I7_9ACTN</name>
<feature type="non-terminal residue" evidence="1">
    <location>
        <position position="1"/>
    </location>
</feature>
<gene>
    <name evidence="1" type="ORF">COY37_08575</name>
</gene>
<dbReference type="RefSeq" id="WP_286977212.1">
    <property type="nucleotide sequence ID" value="NZ_PFNG01000203.1"/>
</dbReference>
<accession>A0A2M7T6I7</accession>
<dbReference type="Pfam" id="PF13646">
    <property type="entry name" value="HEAT_2"/>
    <property type="match status" value="1"/>
</dbReference>
<reference evidence="2" key="1">
    <citation type="submission" date="2017-09" db="EMBL/GenBank/DDBJ databases">
        <title>Depth-based differentiation of microbial function through sediment-hosted aquifers and enrichment of novel symbionts in the deep terrestrial subsurface.</title>
        <authorList>
            <person name="Probst A.J."/>
            <person name="Ladd B."/>
            <person name="Jarett J.K."/>
            <person name="Geller-Mcgrath D.E."/>
            <person name="Sieber C.M.K."/>
            <person name="Emerson J.B."/>
            <person name="Anantharaman K."/>
            <person name="Thomas B.C."/>
            <person name="Malmstrom R."/>
            <person name="Stieglmeier M."/>
            <person name="Klingl A."/>
            <person name="Woyke T."/>
            <person name="Ryan C.M."/>
            <person name="Banfield J.F."/>
        </authorList>
    </citation>
    <scope>NUCLEOTIDE SEQUENCE [LARGE SCALE GENOMIC DNA]</scope>
</reference>
<comment type="caution">
    <text evidence="1">The sequence shown here is derived from an EMBL/GenBank/DDBJ whole genome shotgun (WGS) entry which is preliminary data.</text>
</comment>
<organism evidence="1 2">
    <name type="scientific">Candidatus Aquicultor secundus</name>
    <dbReference type="NCBI Taxonomy" id="1973895"/>
    <lineage>
        <taxon>Bacteria</taxon>
        <taxon>Bacillati</taxon>
        <taxon>Actinomycetota</taxon>
        <taxon>Candidatus Aquicultoria</taxon>
        <taxon>Candidatus Aquicultorales</taxon>
        <taxon>Candidatus Aquicultoraceae</taxon>
        <taxon>Candidatus Aquicultor</taxon>
    </lineage>
</organism>
<evidence type="ECO:0000313" key="2">
    <source>
        <dbReference type="Proteomes" id="UP000230956"/>
    </source>
</evidence>
<dbReference type="SUPFAM" id="SSF48371">
    <property type="entry name" value="ARM repeat"/>
    <property type="match status" value="1"/>
</dbReference>
<evidence type="ECO:0000313" key="1">
    <source>
        <dbReference type="EMBL" id="PIZ36431.1"/>
    </source>
</evidence>
<dbReference type="AlphaFoldDB" id="A0A2M7T6I7"/>
<dbReference type="InterPro" id="IPR011989">
    <property type="entry name" value="ARM-like"/>
</dbReference>